<organism evidence="7 8">
    <name type="scientific">Cohnella terricola</name>
    <dbReference type="NCBI Taxonomy" id="1289167"/>
    <lineage>
        <taxon>Bacteria</taxon>
        <taxon>Bacillati</taxon>
        <taxon>Bacillota</taxon>
        <taxon>Bacilli</taxon>
        <taxon>Bacillales</taxon>
        <taxon>Paenibacillaceae</taxon>
        <taxon>Cohnella</taxon>
    </lineage>
</organism>
<dbReference type="Pfam" id="PF12867">
    <property type="entry name" value="DinB_2"/>
    <property type="match status" value="1"/>
</dbReference>
<comment type="cofactor">
    <cofactor evidence="5">
        <name>Zn(2+)</name>
        <dbReference type="ChEBI" id="CHEBI:29105"/>
    </cofactor>
    <text evidence="5">Binds 1 zinc ion per subunit.</text>
</comment>
<keyword evidence="2 5" id="KW-0479">Metal-binding</keyword>
<feature type="binding site" evidence="5">
    <location>
        <position position="157"/>
    </location>
    <ligand>
        <name>Zn(2+)</name>
        <dbReference type="ChEBI" id="CHEBI:29105"/>
    </ligand>
</feature>
<dbReference type="SUPFAM" id="SSF109854">
    <property type="entry name" value="DinB/YfiT-like putative metalloenzymes"/>
    <property type="match status" value="1"/>
</dbReference>
<dbReference type="RefSeq" id="WP_144706432.1">
    <property type="nucleotide sequence ID" value="NZ_VNJJ01000017.1"/>
</dbReference>
<dbReference type="InterPro" id="IPR034660">
    <property type="entry name" value="DinB/YfiT-like"/>
</dbReference>
<dbReference type="GO" id="GO:0016787">
    <property type="term" value="F:hydrolase activity"/>
    <property type="evidence" value="ECO:0007669"/>
    <property type="project" value="UniProtKB-UniRule"/>
</dbReference>
<feature type="binding site" evidence="5">
    <location>
        <position position="161"/>
    </location>
    <ligand>
        <name>Zn(2+)</name>
        <dbReference type="ChEBI" id="CHEBI:29105"/>
    </ligand>
</feature>
<comment type="function">
    <text evidence="5">Possible metal-dependent hydrolase.</text>
</comment>
<comment type="subcellular location">
    <subcellularLocation>
        <location evidence="5">Cytoplasm</location>
    </subcellularLocation>
</comment>
<reference evidence="7 8" key="1">
    <citation type="submission" date="2019-07" db="EMBL/GenBank/DDBJ databases">
        <authorList>
            <person name="Kim J."/>
        </authorList>
    </citation>
    <scope>NUCLEOTIDE SEQUENCE [LARGE SCALE GENOMIC DNA]</scope>
    <source>
        <strain evidence="7 8">G13</strain>
    </source>
</reference>
<evidence type="ECO:0000256" key="1">
    <source>
        <dbReference type="ARBA" id="ARBA00022490"/>
    </source>
</evidence>
<dbReference type="InterPro" id="IPR023774">
    <property type="entry name" value="Put_metal_dep_hydrolase_YfiT"/>
</dbReference>
<feature type="domain" description="DinB-like" evidence="6">
    <location>
        <begin position="28"/>
        <end position="165"/>
    </location>
</feature>
<dbReference type="EC" id="3.-.-.-" evidence="5"/>
<keyword evidence="8" id="KW-1185">Reference proteome</keyword>
<dbReference type="InterPro" id="IPR024775">
    <property type="entry name" value="DinB-like"/>
</dbReference>
<dbReference type="Proteomes" id="UP000316330">
    <property type="component" value="Unassembled WGS sequence"/>
</dbReference>
<evidence type="ECO:0000256" key="3">
    <source>
        <dbReference type="ARBA" id="ARBA00022801"/>
    </source>
</evidence>
<proteinExistence type="inferred from homology"/>
<dbReference type="GO" id="GO:0008270">
    <property type="term" value="F:zinc ion binding"/>
    <property type="evidence" value="ECO:0007669"/>
    <property type="project" value="UniProtKB-UniRule"/>
</dbReference>
<comment type="subunit">
    <text evidence="5">Homodimer.</text>
</comment>
<evidence type="ECO:0000313" key="7">
    <source>
        <dbReference type="EMBL" id="TVX96318.1"/>
    </source>
</evidence>
<comment type="similarity">
    <text evidence="5">Belongs to the metal hydrolase YfiT family.</text>
</comment>
<dbReference type="OrthoDB" id="9796039at2"/>
<dbReference type="GO" id="GO:0005737">
    <property type="term" value="C:cytoplasm"/>
    <property type="evidence" value="ECO:0007669"/>
    <property type="project" value="UniProtKB-SubCell"/>
</dbReference>
<sequence>MDKRYPIGRFDYSGKVSSTQREIWINEIEEFPSKLKEAVNDLSEDQLDLRYRDGGWTIRQVVHHLADSHMNSMIRFKLALTEETPTIKPYDEKQWAELQDSTNADIHLSVMLLEALHSKWVFLLRSMTESDYQKQFYHPAYDKMQSLEYTLGQYVWHGKHHIAHISTAFGGERQHDLDSTS</sequence>
<dbReference type="AlphaFoldDB" id="A0A559J8V2"/>
<dbReference type="NCBIfam" id="NF009807">
    <property type="entry name" value="PRK13291.1"/>
    <property type="match status" value="1"/>
</dbReference>
<evidence type="ECO:0000256" key="5">
    <source>
        <dbReference type="HAMAP-Rule" id="MF_01256"/>
    </source>
</evidence>
<gene>
    <name evidence="7" type="ORF">FPZ45_21680</name>
</gene>
<dbReference type="Gene3D" id="1.20.120.450">
    <property type="entry name" value="dinb family like domain"/>
    <property type="match status" value="1"/>
</dbReference>
<keyword evidence="1 5" id="KW-0963">Cytoplasm</keyword>
<keyword evidence="3 5" id="KW-0378">Hydrolase</keyword>
<protein>
    <recommendedName>
        <fullName evidence="5">Putative metal-dependent hydrolase FPZ45_21680</fullName>
        <ecNumber evidence="5">3.-.-.-</ecNumber>
    </recommendedName>
</protein>
<name>A0A559J8V2_9BACL</name>
<feature type="binding site" evidence="5">
    <location>
        <position position="64"/>
    </location>
    <ligand>
        <name>Zn(2+)</name>
        <dbReference type="ChEBI" id="CHEBI:29105"/>
    </ligand>
</feature>
<evidence type="ECO:0000256" key="2">
    <source>
        <dbReference type="ARBA" id="ARBA00022723"/>
    </source>
</evidence>
<evidence type="ECO:0000313" key="8">
    <source>
        <dbReference type="Proteomes" id="UP000316330"/>
    </source>
</evidence>
<accession>A0A559J8V2</accession>
<comment type="caution">
    <text evidence="7">The sequence shown here is derived from an EMBL/GenBank/DDBJ whole genome shotgun (WGS) entry which is preliminary data.</text>
</comment>
<dbReference type="EMBL" id="VNJJ01000017">
    <property type="protein sequence ID" value="TVX96318.1"/>
    <property type="molecule type" value="Genomic_DNA"/>
</dbReference>
<keyword evidence="4 5" id="KW-0862">Zinc</keyword>
<evidence type="ECO:0000259" key="6">
    <source>
        <dbReference type="Pfam" id="PF12867"/>
    </source>
</evidence>
<dbReference type="HAMAP" id="MF_01256">
    <property type="entry name" value="YfiT_hydrol"/>
    <property type="match status" value="1"/>
</dbReference>
<evidence type="ECO:0000256" key="4">
    <source>
        <dbReference type="ARBA" id="ARBA00022833"/>
    </source>
</evidence>